<name>A0A370CJ93_9COXI</name>
<dbReference type="GO" id="GO:0046890">
    <property type="term" value="P:regulation of lipid biosynthetic process"/>
    <property type="evidence" value="ECO:0007669"/>
    <property type="project" value="UniProtKB-UniRule"/>
</dbReference>
<dbReference type="InterPro" id="IPR030865">
    <property type="entry name" value="LapB"/>
</dbReference>
<dbReference type="GO" id="GO:0005506">
    <property type="term" value="F:iron ion binding"/>
    <property type="evidence" value="ECO:0007669"/>
    <property type="project" value="UniProtKB-UniRule"/>
</dbReference>
<feature type="binding site" evidence="4">
    <location>
        <position position="374"/>
    </location>
    <ligand>
        <name>Fe cation</name>
        <dbReference type="ChEBI" id="CHEBI:24875"/>
    </ligand>
</feature>
<dbReference type="Pfam" id="PF13176">
    <property type="entry name" value="TPR_7"/>
    <property type="match status" value="1"/>
</dbReference>
<sequence length="386" mass="44667">MLELLFLLLPFAAASGWYVAYCTLSHSNSRKKHQCNLEYLRGLNYLLNEQSDKAVDTFIKILEVDTETVETHLALGVLFRRRGEIDRAIRLHQNLIARPNLAHPQKLQALLALGRDYYCAGLLDRAERLFFEVIHSDDKEYARIALRYLLEIYQQQKRWEVAIKQAKKIAKWDSQVVKNIAHYHCEMALNLLKNSTGKQNVIKLLDQALKYDVNCVRANLIKGKLAVEAEEWEKAIQIYQAIKKQDPDYITETLVPLNQCYLQRQSGSIDLLSYLHETLSEHAQTPIFLAIVKLIQEQDNHKALQFLTQQLQDRPSLHGLYHLVDLHLAQENCSEADKTNLTSLKNLIKKLMENKPLYRCLSCGFNSKILDWLCPACRNWSSIKPL</sequence>
<dbReference type="HAMAP" id="MF_00994">
    <property type="entry name" value="LPS_assembly_LapB"/>
    <property type="match status" value="1"/>
</dbReference>
<dbReference type="Gene3D" id="1.25.40.10">
    <property type="entry name" value="Tetratricopeptide repeat domain"/>
    <property type="match status" value="2"/>
</dbReference>
<dbReference type="NCBIfam" id="NF008757">
    <property type="entry name" value="PRK11788.1-5"/>
    <property type="match status" value="1"/>
</dbReference>
<keyword evidence="4" id="KW-0997">Cell inner membrane</keyword>
<protein>
    <recommendedName>
        <fullName evidence="4">Lipopolysaccharide assembly protein B</fullName>
    </recommendedName>
</protein>
<reference evidence="6 7" key="1">
    <citation type="journal article" date="2017" name="Int. J. Syst. Evol. Microbiol.">
        <title>Aquarickettsiella crustaci n. gen. n. sp. (Gammaproteobacteria: Legionellales: Coxiellaceae); a bacterial pathogen of the freshwater crustacean: Gammarus fossarum (Malacostraca: Amphipoda).</title>
        <authorList>
            <person name="Bojko J."/>
            <person name="Dunn A.M."/>
            <person name="Stebbing P.D."/>
            <person name="Van Aerle R."/>
            <person name="Bacela-Spychalska K."/>
            <person name="Bean T.P."/>
            <person name="Stentiford G.D."/>
        </authorList>
    </citation>
    <scope>NUCLEOTIDE SEQUENCE [LARGE SCALE GENOMIC DNA]</scope>
    <source>
        <strain evidence="6">RA15029</strain>
    </source>
</reference>
<feature type="topological domain" description="Cytoplasmic" evidence="4">
    <location>
        <begin position="21"/>
        <end position="386"/>
    </location>
</feature>
<feature type="binding site" evidence="4">
    <location>
        <position position="360"/>
    </location>
    <ligand>
        <name>Fe cation</name>
        <dbReference type="ChEBI" id="CHEBI:24875"/>
    </ligand>
</feature>
<dbReference type="SUPFAM" id="SSF48452">
    <property type="entry name" value="TPR-like"/>
    <property type="match status" value="1"/>
</dbReference>
<evidence type="ECO:0000256" key="2">
    <source>
        <dbReference type="ARBA" id="ARBA00022737"/>
    </source>
</evidence>
<dbReference type="PANTHER" id="PTHR45586:SF1">
    <property type="entry name" value="LIPOPOLYSACCHARIDE ASSEMBLY PROTEIN B"/>
    <property type="match status" value="1"/>
</dbReference>
<keyword evidence="4" id="KW-1003">Cell membrane</keyword>
<evidence type="ECO:0000256" key="1">
    <source>
        <dbReference type="ARBA" id="ARBA00022723"/>
    </source>
</evidence>
<feature type="domain" description="LapB rubredoxin metal binding" evidence="5">
    <location>
        <begin position="358"/>
        <end position="385"/>
    </location>
</feature>
<evidence type="ECO:0000313" key="6">
    <source>
        <dbReference type="EMBL" id="RDH40863.1"/>
    </source>
</evidence>
<dbReference type="Pfam" id="PF13432">
    <property type="entry name" value="TPR_16"/>
    <property type="match status" value="1"/>
</dbReference>
<comment type="caution">
    <text evidence="6">The sequence shown here is derived from an EMBL/GenBank/DDBJ whole genome shotgun (WGS) entry which is preliminary data.</text>
</comment>
<proteinExistence type="inferred from homology"/>
<dbReference type="GO" id="GO:0008653">
    <property type="term" value="P:lipopolysaccharide metabolic process"/>
    <property type="evidence" value="ECO:0007669"/>
    <property type="project" value="InterPro"/>
</dbReference>
<comment type="similarity">
    <text evidence="4">Belongs to the LapB family.</text>
</comment>
<feature type="binding site" evidence="4">
    <location>
        <position position="377"/>
    </location>
    <ligand>
        <name>Fe cation</name>
        <dbReference type="ChEBI" id="CHEBI:24875"/>
    </ligand>
</feature>
<keyword evidence="4" id="KW-0408">Iron</keyword>
<dbReference type="InterPro" id="IPR051012">
    <property type="entry name" value="CellSynth/LPSAsmb/PSIAsmb"/>
</dbReference>
<evidence type="ECO:0000256" key="4">
    <source>
        <dbReference type="HAMAP-Rule" id="MF_00994"/>
    </source>
</evidence>
<comment type="function">
    <text evidence="4">Modulates cellular lipopolysaccharide (LPS) levels by regulating LpxC, which is involved in lipid A biosynthesis. May act by modulating the proteolytic activity of FtsH towards LpxC. May also coordinate assembly of proteins involved in LPS synthesis at the plasma membrane.</text>
</comment>
<dbReference type="Pfam" id="PF18073">
    <property type="entry name" value="Zn_ribbon_LapB"/>
    <property type="match status" value="1"/>
</dbReference>
<dbReference type="GO" id="GO:0009898">
    <property type="term" value="C:cytoplasmic side of plasma membrane"/>
    <property type="evidence" value="ECO:0007669"/>
    <property type="project" value="UniProtKB-UniRule"/>
</dbReference>
<keyword evidence="1 4" id="KW-0479">Metal-binding</keyword>
<evidence type="ECO:0000259" key="5">
    <source>
        <dbReference type="Pfam" id="PF18073"/>
    </source>
</evidence>
<evidence type="ECO:0000313" key="7">
    <source>
        <dbReference type="Proteomes" id="UP000226429"/>
    </source>
</evidence>
<keyword evidence="4" id="KW-1133">Transmembrane helix</keyword>
<dbReference type="InterPro" id="IPR011990">
    <property type="entry name" value="TPR-like_helical_dom_sf"/>
</dbReference>
<keyword evidence="4" id="KW-0812">Transmembrane</keyword>
<keyword evidence="3 4" id="KW-0802">TPR repeat</keyword>
<accession>A0A370CJ93</accession>
<organism evidence="6 7">
    <name type="scientific">Candidatus Aquirickettsiella gammari</name>
    <dbReference type="NCBI Taxonomy" id="2016198"/>
    <lineage>
        <taxon>Bacteria</taxon>
        <taxon>Pseudomonadati</taxon>
        <taxon>Pseudomonadota</taxon>
        <taxon>Gammaproteobacteria</taxon>
        <taxon>Legionellales</taxon>
        <taxon>Coxiellaceae</taxon>
        <taxon>Candidatus Aquirickettsiella</taxon>
    </lineage>
</organism>
<dbReference type="InterPro" id="IPR041166">
    <property type="entry name" value="Rubredoxin_2"/>
</dbReference>
<dbReference type="Proteomes" id="UP000226429">
    <property type="component" value="Unassembled WGS sequence"/>
</dbReference>
<evidence type="ECO:0000256" key="3">
    <source>
        <dbReference type="ARBA" id="ARBA00022803"/>
    </source>
</evidence>
<keyword evidence="2 4" id="KW-0677">Repeat</keyword>
<dbReference type="SMART" id="SM00028">
    <property type="entry name" value="TPR"/>
    <property type="match status" value="4"/>
</dbReference>
<comment type="subcellular location">
    <subcellularLocation>
        <location evidence="4">Cell inner membrane</location>
        <topology evidence="4">Single-pass membrane protein</topology>
        <orientation evidence="4">Cytoplasmic side</orientation>
    </subcellularLocation>
</comment>
<keyword evidence="4" id="KW-0472">Membrane</keyword>
<feature type="binding site" evidence="4">
    <location>
        <position position="363"/>
    </location>
    <ligand>
        <name>Fe cation</name>
        <dbReference type="ChEBI" id="CHEBI:24875"/>
    </ligand>
</feature>
<dbReference type="AlphaFoldDB" id="A0A370CJ93"/>
<dbReference type="InterPro" id="IPR019734">
    <property type="entry name" value="TPR_rpt"/>
</dbReference>
<keyword evidence="7" id="KW-1185">Reference proteome</keyword>
<reference evidence="6 7" key="2">
    <citation type="journal article" date="2018" name="J. Invertebr. Pathol.">
        <title>'Candidatus Aquirickettsiella gammari' (Gammaproteobacteria: Legionellales: Coxiellaceae): A bacterial pathogen of the freshwater crustacean Gammarus fossarum (Malacostraca: Amphipoda).</title>
        <authorList>
            <person name="Bojko J."/>
            <person name="Dunn A.M."/>
            <person name="Stebbing P.D."/>
            <person name="van Aerle R."/>
            <person name="Bacela-Spychalska K."/>
            <person name="Bean T.P."/>
            <person name="Urrutia A."/>
            <person name="Stentiford G.D."/>
        </authorList>
    </citation>
    <scope>NUCLEOTIDE SEQUENCE [LARGE SCALE GENOMIC DNA]</scope>
    <source>
        <strain evidence="6">RA15029</strain>
    </source>
</reference>
<gene>
    <name evidence="4" type="primary">lapB</name>
    <name evidence="6" type="ORF">CFE62_001660</name>
</gene>
<dbReference type="PANTHER" id="PTHR45586">
    <property type="entry name" value="TPR REPEAT-CONTAINING PROTEIN PA4667"/>
    <property type="match status" value="1"/>
</dbReference>
<dbReference type="EMBL" id="NMOS02000003">
    <property type="protein sequence ID" value="RDH40863.1"/>
    <property type="molecule type" value="Genomic_DNA"/>
</dbReference>